<gene>
    <name evidence="2" type="ORF">RR48_02244</name>
</gene>
<keyword evidence="3" id="KW-1185">Reference proteome</keyword>
<reference evidence="2 3" key="1">
    <citation type="journal article" date="2015" name="Nat. Commun.">
        <title>Outbred genome sequencing and CRISPR/Cas9 gene editing in butterflies.</title>
        <authorList>
            <person name="Li X."/>
            <person name="Fan D."/>
            <person name="Zhang W."/>
            <person name="Liu G."/>
            <person name="Zhang L."/>
            <person name="Zhao L."/>
            <person name="Fang X."/>
            <person name="Chen L."/>
            <person name="Dong Y."/>
            <person name="Chen Y."/>
            <person name="Ding Y."/>
            <person name="Zhao R."/>
            <person name="Feng M."/>
            <person name="Zhu Y."/>
            <person name="Feng Y."/>
            <person name="Jiang X."/>
            <person name="Zhu D."/>
            <person name="Xiang H."/>
            <person name="Feng X."/>
            <person name="Li S."/>
            <person name="Wang J."/>
            <person name="Zhang G."/>
            <person name="Kronforst M.R."/>
            <person name="Wang W."/>
        </authorList>
    </citation>
    <scope>NUCLEOTIDE SEQUENCE [LARGE SCALE GENOMIC DNA]</scope>
    <source>
        <strain evidence="2">Ya'a_city_454_Pm</strain>
        <tissue evidence="2">Whole body</tissue>
    </source>
</reference>
<sequence length="352" mass="40101">MENCDKTSIKEDSDKKRPKRSPNIATNTSKNKLLVKSRRHKIPYKSNKIDYSKLYFGPQRRDNSEEDSVEGNPEEGNESLNKEVEEINISIERNMGDGDEEMMSLEVMEEKDEIQSSEEPESNAGFDDQDPKIEDVHIQYLPPKFGQAMGTSIEVEDRNKEIEPQNAKIDSSTEELDKVSVRGEKLDTPDSKLELVSRRPCILSAPFLPGMKTKGRQKDPNDEDVVLKYIRCREIGDTTDINTQETQNSDCPTECPARDVMVCARCKAGVYRTFLSVCHLRLFTCNHPEEKLELVSRRPCILSAPFLPGMKTKGRQKDPNDEDVVLKYIRCREIGDTNDPKCKFAKVDSKDS</sequence>
<evidence type="ECO:0000313" key="3">
    <source>
        <dbReference type="Proteomes" id="UP000053240"/>
    </source>
</evidence>
<feature type="region of interest" description="Disordered" evidence="1">
    <location>
        <begin position="1"/>
        <end position="130"/>
    </location>
</feature>
<dbReference type="EMBL" id="KQ460736">
    <property type="protein sequence ID" value="KPJ12611.1"/>
    <property type="molecule type" value="Genomic_DNA"/>
</dbReference>
<feature type="compositionally biased region" description="Acidic residues" evidence="1">
    <location>
        <begin position="64"/>
        <end position="77"/>
    </location>
</feature>
<protein>
    <submittedName>
        <fullName evidence="2">Uncharacterized protein</fullName>
    </submittedName>
</protein>
<dbReference type="Gene3D" id="3.30.60.30">
    <property type="match status" value="1"/>
</dbReference>
<feature type="compositionally biased region" description="Basic residues" evidence="1">
    <location>
        <begin position="33"/>
        <end position="43"/>
    </location>
</feature>
<accession>A0A0N0PC92</accession>
<dbReference type="Proteomes" id="UP000053240">
    <property type="component" value="Unassembled WGS sequence"/>
</dbReference>
<name>A0A0N0PC92_PAPMA</name>
<feature type="compositionally biased region" description="Basic and acidic residues" evidence="1">
    <location>
        <begin position="1"/>
        <end position="15"/>
    </location>
</feature>
<feature type="compositionally biased region" description="Acidic residues" evidence="1">
    <location>
        <begin position="97"/>
        <end position="121"/>
    </location>
</feature>
<proteinExistence type="predicted"/>
<evidence type="ECO:0000256" key="1">
    <source>
        <dbReference type="SAM" id="MobiDB-lite"/>
    </source>
</evidence>
<evidence type="ECO:0000313" key="2">
    <source>
        <dbReference type="EMBL" id="KPJ12611.1"/>
    </source>
</evidence>
<dbReference type="AlphaFoldDB" id="A0A0N0PC92"/>
<dbReference type="InParanoid" id="A0A0N0PC92"/>
<organism evidence="2 3">
    <name type="scientific">Papilio machaon</name>
    <name type="common">Old World swallowtail butterfly</name>
    <dbReference type="NCBI Taxonomy" id="76193"/>
    <lineage>
        <taxon>Eukaryota</taxon>
        <taxon>Metazoa</taxon>
        <taxon>Ecdysozoa</taxon>
        <taxon>Arthropoda</taxon>
        <taxon>Hexapoda</taxon>
        <taxon>Insecta</taxon>
        <taxon>Pterygota</taxon>
        <taxon>Neoptera</taxon>
        <taxon>Endopterygota</taxon>
        <taxon>Lepidoptera</taxon>
        <taxon>Glossata</taxon>
        <taxon>Ditrysia</taxon>
        <taxon>Papilionoidea</taxon>
        <taxon>Papilionidae</taxon>
        <taxon>Papilioninae</taxon>
        <taxon>Papilio</taxon>
    </lineage>
</organism>